<name>A0AC61SCS8_9EURY</name>
<protein>
    <submittedName>
        <fullName evidence="1">Type II secretion system protein E</fullName>
    </submittedName>
</protein>
<evidence type="ECO:0000313" key="1">
    <source>
        <dbReference type="EMBL" id="TKY92417.1"/>
    </source>
</evidence>
<reference evidence="1" key="1">
    <citation type="submission" date="2018-09" db="EMBL/GenBank/DDBJ databases">
        <title>A genomic encyclopedia of anaerobic methanotrophic archaea.</title>
        <authorList>
            <person name="Skennerton C.T."/>
            <person name="Chadwick G.L."/>
            <person name="Laso-Perez R."/>
            <person name="Leu A.O."/>
            <person name="Speth D.R."/>
            <person name="Yu H."/>
            <person name="Morgan-Lang C."/>
            <person name="Hatzenpichler R."/>
            <person name="Goudeau D."/>
            <person name="Malmstrom R."/>
            <person name="Woyke T."/>
            <person name="Hallam S."/>
            <person name="Tyson G.W."/>
            <person name="Wegener G."/>
            <person name="Boetius A."/>
            <person name="Orphan V.J."/>
        </authorList>
    </citation>
    <scope>NUCLEOTIDE SEQUENCE</scope>
    <source>
        <strain evidence="1">CONS3730D10UFb2</strain>
    </source>
</reference>
<dbReference type="EMBL" id="QYBA01000022">
    <property type="protein sequence ID" value="TKY92417.1"/>
    <property type="molecule type" value="Genomic_DNA"/>
</dbReference>
<gene>
    <name evidence="1" type="ORF">C5S46_00745</name>
</gene>
<sequence length="768" mass="86116">MTSVKKHNKIDSFFSRIFTKEKQVTKTCSFNTQLMAYKKSIIIECRDCTNGTSSLDDMVCRHNIFQILIKEPRVDKLVLSHLYERDYEGESLDLLYKLAGFIDNLGIFKNVEIPAECGNCLIKRRNIVDNILEISLKDPVEGYLTLEKFIQSESEDGLCTNNTDNTNNKDHIGSNGRCSRNFLRILGRMKEGGNGLDSQLNELNSARYVYNRQIKPFTRPRFSTSRIYTEPPDNTVFLESYDVARIGGRMMDVVIYSLSDRPESLYFVIPPEYNMRPDELKILDSVRSRLMRHRPDDLNFADPANSREYFRRRSQQMVFEEAEKLGVKLVPDQITVFSDILAKYTTGLGILEDILSDNRVTDVYINAPVDMNPVHVVIEGEECATNIFLSQDDVDTMISRFRALSGRPFGEANPILDMDLAEYRARVSCIGNPLSSGGLAYAFRKHASTPWTLPRLINEGSMTPLAAGLLSLMVDGNSSILIAGDVGAGKTSLLSAILLEIPQKYRILTIEDTPELPLHDFQRLGWKVQGMNTRSAVGGSDSEIAPDTALKAALRLGNSTLVIGEVRGPETKILYEAMQVGTAGNSVLGTIHGSSTEAVYERIVGALGVPEQSFRSTDAVVVCSNIRISGSMRKKKRLIQISETTSANPDGVGVVFNDLMRFNASNDMIEPADLLDMGQSELIGKIASKWGVSVDEVLLNLKMRARIKQIIAESGRERPELVEADMVGQANNMFWLLMNELQDEKGHVDLGEIFNRWVNWYDEFKKIE</sequence>
<accession>A0AC61SCS8</accession>
<organism evidence="1 2">
    <name type="scientific">Candidatus Methanomarinus sp</name>
    <dbReference type="NCBI Taxonomy" id="3386244"/>
    <lineage>
        <taxon>Archaea</taxon>
        <taxon>Methanobacteriati</taxon>
        <taxon>Methanobacteriota</taxon>
        <taxon>Stenosarchaea group</taxon>
        <taxon>Methanomicrobia</taxon>
        <taxon>Methanosarcinales</taxon>
        <taxon>ANME-2 cluster</taxon>
        <taxon>Candidatus Methanocomedenaceae</taxon>
        <taxon>Candidatus Methanomarinus</taxon>
    </lineage>
</organism>
<evidence type="ECO:0000313" key="2">
    <source>
        <dbReference type="Proteomes" id="UP000315423"/>
    </source>
</evidence>
<dbReference type="Proteomes" id="UP000315423">
    <property type="component" value="Unassembled WGS sequence"/>
</dbReference>
<comment type="caution">
    <text evidence="1">The sequence shown here is derived from an EMBL/GenBank/DDBJ whole genome shotgun (WGS) entry which is preliminary data.</text>
</comment>
<proteinExistence type="predicted"/>